<name>A0A8R7UAV9_TRIUA</name>
<evidence type="ECO:0000313" key="1">
    <source>
        <dbReference type="EnsemblPlants" id="TuG1812G0400002945.01.T01"/>
    </source>
</evidence>
<dbReference type="Proteomes" id="UP000015106">
    <property type="component" value="Chromosome 4"/>
</dbReference>
<proteinExistence type="predicted"/>
<protein>
    <submittedName>
        <fullName evidence="1">Uncharacterized protein</fullName>
    </submittedName>
</protein>
<sequence length="123" mass="14064">ELARLDGYDPVSFQELVARANAGHPTLALDKVDSAAVCKLVRCALKHYNSKNPGADFEYPAELTTEMKATGISFRERFWYHVGFLARRSLPFFFHFSLHFFPWSLTATHFLLLPCSPCYESMK</sequence>
<dbReference type="EnsemblPlants" id="TuG1812G0400002945.01.T01">
    <property type="protein sequence ID" value="TuG1812G0400002945.01.T01"/>
    <property type="gene ID" value="TuG1812G0400002945.01"/>
</dbReference>
<accession>A0A8R7UAV9</accession>
<dbReference type="AlphaFoldDB" id="A0A8R7UAV9"/>
<dbReference type="PANTHER" id="PTHR34710:SF8">
    <property type="entry name" value="CYSTATIN DOMAIN-CONTAINING PROTEIN"/>
    <property type="match status" value="1"/>
</dbReference>
<reference evidence="2" key="1">
    <citation type="journal article" date="2013" name="Nature">
        <title>Draft genome of the wheat A-genome progenitor Triticum urartu.</title>
        <authorList>
            <person name="Ling H.Q."/>
            <person name="Zhao S."/>
            <person name="Liu D."/>
            <person name="Wang J."/>
            <person name="Sun H."/>
            <person name="Zhang C."/>
            <person name="Fan H."/>
            <person name="Li D."/>
            <person name="Dong L."/>
            <person name="Tao Y."/>
            <person name="Gao C."/>
            <person name="Wu H."/>
            <person name="Li Y."/>
            <person name="Cui Y."/>
            <person name="Guo X."/>
            <person name="Zheng S."/>
            <person name="Wang B."/>
            <person name="Yu K."/>
            <person name="Liang Q."/>
            <person name="Yang W."/>
            <person name="Lou X."/>
            <person name="Chen J."/>
            <person name="Feng M."/>
            <person name="Jian J."/>
            <person name="Zhang X."/>
            <person name="Luo G."/>
            <person name="Jiang Y."/>
            <person name="Liu J."/>
            <person name="Wang Z."/>
            <person name="Sha Y."/>
            <person name="Zhang B."/>
            <person name="Wu H."/>
            <person name="Tang D."/>
            <person name="Shen Q."/>
            <person name="Xue P."/>
            <person name="Zou S."/>
            <person name="Wang X."/>
            <person name="Liu X."/>
            <person name="Wang F."/>
            <person name="Yang Y."/>
            <person name="An X."/>
            <person name="Dong Z."/>
            <person name="Zhang K."/>
            <person name="Zhang X."/>
            <person name="Luo M.C."/>
            <person name="Dvorak J."/>
            <person name="Tong Y."/>
            <person name="Wang J."/>
            <person name="Yang H."/>
            <person name="Li Z."/>
            <person name="Wang D."/>
            <person name="Zhang A."/>
            <person name="Wang J."/>
        </authorList>
    </citation>
    <scope>NUCLEOTIDE SEQUENCE</scope>
    <source>
        <strain evidence="2">cv. G1812</strain>
    </source>
</reference>
<organism evidence="1 2">
    <name type="scientific">Triticum urartu</name>
    <name type="common">Red wild einkorn</name>
    <name type="synonym">Crithodium urartu</name>
    <dbReference type="NCBI Taxonomy" id="4572"/>
    <lineage>
        <taxon>Eukaryota</taxon>
        <taxon>Viridiplantae</taxon>
        <taxon>Streptophyta</taxon>
        <taxon>Embryophyta</taxon>
        <taxon>Tracheophyta</taxon>
        <taxon>Spermatophyta</taxon>
        <taxon>Magnoliopsida</taxon>
        <taxon>Liliopsida</taxon>
        <taxon>Poales</taxon>
        <taxon>Poaceae</taxon>
        <taxon>BOP clade</taxon>
        <taxon>Pooideae</taxon>
        <taxon>Triticodae</taxon>
        <taxon>Triticeae</taxon>
        <taxon>Triticinae</taxon>
        <taxon>Triticum</taxon>
    </lineage>
</organism>
<reference evidence="1" key="3">
    <citation type="submission" date="2022-06" db="UniProtKB">
        <authorList>
            <consortium name="EnsemblPlants"/>
        </authorList>
    </citation>
    <scope>IDENTIFICATION</scope>
</reference>
<keyword evidence="2" id="KW-1185">Reference proteome</keyword>
<reference evidence="1" key="2">
    <citation type="submission" date="2018-03" db="EMBL/GenBank/DDBJ databases">
        <title>The Triticum urartu genome reveals the dynamic nature of wheat genome evolution.</title>
        <authorList>
            <person name="Ling H."/>
            <person name="Ma B."/>
            <person name="Shi X."/>
            <person name="Liu H."/>
            <person name="Dong L."/>
            <person name="Sun H."/>
            <person name="Cao Y."/>
            <person name="Gao Q."/>
            <person name="Zheng S."/>
            <person name="Li Y."/>
            <person name="Yu Y."/>
            <person name="Du H."/>
            <person name="Qi M."/>
            <person name="Li Y."/>
            <person name="Yu H."/>
            <person name="Cui Y."/>
            <person name="Wang N."/>
            <person name="Chen C."/>
            <person name="Wu H."/>
            <person name="Zhao Y."/>
            <person name="Zhang J."/>
            <person name="Li Y."/>
            <person name="Zhou W."/>
            <person name="Zhang B."/>
            <person name="Hu W."/>
            <person name="Eijk M."/>
            <person name="Tang J."/>
            <person name="Witsenboer H."/>
            <person name="Zhao S."/>
            <person name="Li Z."/>
            <person name="Zhang A."/>
            <person name="Wang D."/>
            <person name="Liang C."/>
        </authorList>
    </citation>
    <scope>NUCLEOTIDE SEQUENCE [LARGE SCALE GENOMIC DNA]</scope>
    <source>
        <strain evidence="1">cv. G1812</strain>
    </source>
</reference>
<dbReference type="Gramene" id="TuG1812G0400002945.01.T01">
    <property type="protein sequence ID" value="TuG1812G0400002945.01.T01"/>
    <property type="gene ID" value="TuG1812G0400002945.01"/>
</dbReference>
<dbReference type="PANTHER" id="PTHR34710">
    <property type="entry name" value="OS03G0834100 PROTEIN"/>
    <property type="match status" value="1"/>
</dbReference>
<evidence type="ECO:0000313" key="2">
    <source>
        <dbReference type="Proteomes" id="UP000015106"/>
    </source>
</evidence>